<evidence type="ECO:0000313" key="1">
    <source>
        <dbReference type="EMBL" id="CAA3027521.1"/>
    </source>
</evidence>
<comment type="caution">
    <text evidence="1">The sequence shown here is derived from an EMBL/GenBank/DDBJ whole genome shotgun (WGS) entry which is preliminary data.</text>
</comment>
<name>A0A8S0V7M7_OLEEU</name>
<gene>
    <name evidence="1" type="ORF">OLEA9_A092171</name>
</gene>
<keyword evidence="2" id="KW-1185">Reference proteome</keyword>
<dbReference type="Proteomes" id="UP000594638">
    <property type="component" value="Unassembled WGS sequence"/>
</dbReference>
<reference evidence="1 2" key="1">
    <citation type="submission" date="2019-12" db="EMBL/GenBank/DDBJ databases">
        <authorList>
            <person name="Alioto T."/>
            <person name="Alioto T."/>
            <person name="Gomez Garrido J."/>
        </authorList>
    </citation>
    <scope>NUCLEOTIDE SEQUENCE [LARGE SCALE GENOMIC DNA]</scope>
</reference>
<dbReference type="AlphaFoldDB" id="A0A8S0V7M7"/>
<dbReference type="EMBL" id="CACTIH010009208">
    <property type="protein sequence ID" value="CAA3027521.1"/>
    <property type="molecule type" value="Genomic_DNA"/>
</dbReference>
<organism evidence="1 2">
    <name type="scientific">Olea europaea subsp. europaea</name>
    <dbReference type="NCBI Taxonomy" id="158383"/>
    <lineage>
        <taxon>Eukaryota</taxon>
        <taxon>Viridiplantae</taxon>
        <taxon>Streptophyta</taxon>
        <taxon>Embryophyta</taxon>
        <taxon>Tracheophyta</taxon>
        <taxon>Spermatophyta</taxon>
        <taxon>Magnoliopsida</taxon>
        <taxon>eudicotyledons</taxon>
        <taxon>Gunneridae</taxon>
        <taxon>Pentapetalae</taxon>
        <taxon>asterids</taxon>
        <taxon>lamiids</taxon>
        <taxon>Lamiales</taxon>
        <taxon>Oleaceae</taxon>
        <taxon>Oleeae</taxon>
        <taxon>Olea</taxon>
    </lineage>
</organism>
<dbReference type="Gramene" id="OE9A092171T1">
    <property type="protein sequence ID" value="OE9A092171C1"/>
    <property type="gene ID" value="OE9A092171"/>
</dbReference>
<proteinExistence type="predicted"/>
<accession>A0A8S0V7M7</accession>
<evidence type="ECO:0000313" key="2">
    <source>
        <dbReference type="Proteomes" id="UP000594638"/>
    </source>
</evidence>
<protein>
    <submittedName>
        <fullName evidence="1">Uncharacterized protein</fullName>
    </submittedName>
</protein>
<sequence length="117" mass="13531">MDGDTFTIKLAELPHGLLDDYIDAPLSIVCRQIESTKGEVVENKVMADVERAREIEERSKAESITIEVKDSIEHHENKEDIELSEEPLPKPNDIQRMWWKTNLEMLTLNLMKTLLNN</sequence>